<keyword evidence="4" id="KW-1185">Reference proteome</keyword>
<protein>
    <submittedName>
        <fullName evidence="3">Uncharacterized protein</fullName>
    </submittedName>
</protein>
<evidence type="ECO:0000313" key="4">
    <source>
        <dbReference type="Proteomes" id="UP001058860"/>
    </source>
</evidence>
<accession>A0ABY5PNT9</accession>
<dbReference type="EMBL" id="CP088295">
    <property type="protein sequence ID" value="UUY06404.1"/>
    <property type="molecule type" value="Genomic_DNA"/>
</dbReference>
<feature type="compositionally biased region" description="Pro residues" evidence="1">
    <location>
        <begin position="1461"/>
        <end position="1477"/>
    </location>
</feature>
<dbReference type="RefSeq" id="WP_353865837.1">
    <property type="nucleotide sequence ID" value="NZ_CP088295.1"/>
</dbReference>
<evidence type="ECO:0000313" key="3">
    <source>
        <dbReference type="EMBL" id="UUY06404.1"/>
    </source>
</evidence>
<feature type="region of interest" description="Disordered" evidence="1">
    <location>
        <begin position="1383"/>
        <end position="1435"/>
    </location>
</feature>
<gene>
    <name evidence="3" type="ORF">LRS13_07600</name>
</gene>
<feature type="signal peptide" evidence="2">
    <location>
        <begin position="1"/>
        <end position="27"/>
    </location>
</feature>
<sequence>MTARPRRRRAGLALLLLPVAVPLAALAAGDQASVRQVSGTPVVVAEHVSAARHVVPFGLSAEGTTRTVWATGRTRPSSTIVGRDVVPPAPGAPAQTVLLQGTITGDDRATAWRRAAAPLDVNGDAIPDGAWRLDNGTASTSTDATSGGDALHAGAATPAGAAALLVRIRDGGGGAPRGAVLARGEDGRFRELPTPPAADPFAAPTGAVTPMAVFDVPAAEGRTGVLLAPAGAAGVLRWDGSTWTAEPWEDETGAALGPRTPLALDATPAGDAVALFDGDATGPTADRVTLARRDKDEAAFRPVTLTGSPLLTGALPAGTTAIRPVAAPGQPLTVADGHWWLDLIVTRDDGVAVSTTVHLRPGATAAEPAEATGTWCSPTLPDGSGCTRDLRFRFATTRGYRSQAFADDDAAARPFGRRSITSPVIPEAPGDTTAREASASGGYLELDGETFALRSGVGDDGNAGTQAAAFAPGGFAVIGGARTVGRTMPTRTTAFGVFDVTSPTGLDATVDVALSPPGTPAGEAGSVLLSTSGMLMRQRGNEPWAAVRLDSTPEDGNDTAGAGALTALAWDGPTSMIIGGRGGLLAETSLPDIVSVVSGDEPDVPVIKPVPPDAAGPGLDVMDIAARDDDAWAVGRAGVAARRTDGSWTRVTLTGPLAGAHMRRVAYAGEQALVASDRGLLVASPTGPLELDTALATLMQEDGRPVAASAVAGLPDGTAVVDARYLREGPGGPWRRLASPAEGDVIEVALWREDGGGVELAPAQGLPATNVPLAIAASVADVGRPVYGADVNIDFDDPGGSGGSFQVEGAALPGDGRLAILGRDGWVDRLGVPLTRSAGRDLAAWSPPVSTLSVDERGVGWAAGGIGNFVQATATRTNSAPMSFELPLGGAPFDVTPPDVRRPPPAGGPLRMFVGGHPACLDECAGRGDQGVAADVALTDALRTAADLASPADGPTVVVIGGGRASTGGTPLTDAGARRYAELLRSQPSVTVAAAIGTGDAQTADGRRAFRAALTPFFHRQPGGPGAVQPVLSPPAPVDDPASDVIAYAFDVPHAGAPAAARVVVIDNAGGSLRGGPAGPQAQWLQAVLADAAQNGIPVVAVGAARLDDQPRAATDRTAQLELLAAHGVRTYVSTDGVDDTNAALFGNRTVTTSTTVGNLPMNLHHTAALSHETPFATFLNNVEGPDDPEREPGWDGPSMLGIQVVDGVSSATTVPVFSHLLPGSISAERGRADFLQIVGDGGPGTGFLWTDPAQPTNPPVESRTWPYVYAGGLACGLFGAESVCRGILPTDATYEVADPAIAVFVRARPRRRGSEAPEIVVDERRNPVVDAASPVLCPLRPGRTTITVTTSGRTASYPLTVRESMSGRPVAGGAPCAFIGGEITRSPAPAPPAAAPSPQPSPAPLKQPVPVAPPAPPAPQPVPTPAPPAPAPPQPAPAPPLVVFPAAIASVAATGGASPPVAPNPKPAPTVPPAPPNGMVSQPAQAPQAQLSPARQAQRQQELAREGAMHHAAIYAPQDTGLEPGLILGGTGLLLTAGLAGGVVGHRRRVAQAAAARRWLA</sequence>
<dbReference type="Proteomes" id="UP001058860">
    <property type="component" value="Chromosome"/>
</dbReference>
<keyword evidence="2" id="KW-0732">Signal</keyword>
<reference evidence="4" key="1">
    <citation type="submission" date="2021-11" db="EMBL/GenBank/DDBJ databases">
        <title>Cultivation dependent microbiological survey of springs from the worlds oldest radium mine currently devoted to the extraction of radon-saturated water.</title>
        <authorList>
            <person name="Kapinusova G."/>
            <person name="Smrhova T."/>
            <person name="Strejcek M."/>
            <person name="Suman J."/>
            <person name="Jani K."/>
            <person name="Pajer P."/>
            <person name="Uhlik O."/>
        </authorList>
    </citation>
    <scope>NUCLEOTIDE SEQUENCE [LARGE SCALE GENOMIC DNA]</scope>
    <source>
        <strain evidence="4">J379</strain>
    </source>
</reference>
<feature type="chain" id="PRO_5047469456" evidence="2">
    <location>
        <begin position="28"/>
        <end position="1562"/>
    </location>
</feature>
<name>A0ABY5PNT9_9ACTN</name>
<evidence type="ECO:0000256" key="2">
    <source>
        <dbReference type="SAM" id="SignalP"/>
    </source>
</evidence>
<evidence type="ECO:0000256" key="1">
    <source>
        <dbReference type="SAM" id="MobiDB-lite"/>
    </source>
</evidence>
<feature type="compositionally biased region" description="Pro residues" evidence="1">
    <location>
        <begin position="1389"/>
        <end position="1435"/>
    </location>
</feature>
<organism evidence="3 4">
    <name type="scientific">Svornostia abyssi</name>
    <dbReference type="NCBI Taxonomy" id="2898438"/>
    <lineage>
        <taxon>Bacteria</taxon>
        <taxon>Bacillati</taxon>
        <taxon>Actinomycetota</taxon>
        <taxon>Thermoleophilia</taxon>
        <taxon>Solirubrobacterales</taxon>
        <taxon>Baekduiaceae</taxon>
        <taxon>Svornostia</taxon>
    </lineage>
</organism>
<feature type="compositionally biased region" description="Low complexity" evidence="1">
    <location>
        <begin position="1482"/>
        <end position="1502"/>
    </location>
</feature>
<proteinExistence type="predicted"/>
<feature type="region of interest" description="Disordered" evidence="1">
    <location>
        <begin position="1456"/>
        <end position="1506"/>
    </location>
</feature>